<evidence type="ECO:0000256" key="3">
    <source>
        <dbReference type="ARBA" id="ARBA00022630"/>
    </source>
</evidence>
<keyword evidence="5 8" id="KW-0560">Oxidoreductase</keyword>
<dbReference type="InterPro" id="IPR031656">
    <property type="entry name" value="DAO_C"/>
</dbReference>
<dbReference type="GO" id="GO:0004368">
    <property type="term" value="F:glycerol-3-phosphate dehydrogenase (quinone) activity"/>
    <property type="evidence" value="ECO:0007669"/>
    <property type="project" value="UniProtKB-EC"/>
</dbReference>
<reference evidence="9" key="3">
    <citation type="submission" date="2021-06" db="EMBL/GenBank/DDBJ databases">
        <title>Genomic Description and Analysis of Intracellular Bacteria, Candidatus Berkiella cookevillensis and Candidatus Berkiella aquae.</title>
        <authorList>
            <person name="Kidane D.T."/>
            <person name="Mehari Y.T."/>
            <person name="Rice F.C."/>
            <person name="Arivett B.A."/>
            <person name="Farone A.L."/>
            <person name="Berk S.G."/>
            <person name="Farone M.B."/>
        </authorList>
    </citation>
    <scope>NUCLEOTIDE SEQUENCE</scope>
    <source>
        <strain evidence="9">CC99</strain>
    </source>
</reference>
<dbReference type="InterPro" id="IPR006076">
    <property type="entry name" value="FAD-dep_OxRdtase"/>
</dbReference>
<protein>
    <submittedName>
        <fullName evidence="8 9">Glycerol-3-phosphate dehydrogenase</fullName>
        <ecNumber evidence="8 9">1.1.5.3</ecNumber>
    </submittedName>
</protein>
<evidence type="ECO:0000256" key="2">
    <source>
        <dbReference type="ARBA" id="ARBA00007330"/>
    </source>
</evidence>
<dbReference type="PATRIC" id="fig|1590042.3.peg.2170"/>
<dbReference type="InterPro" id="IPR038299">
    <property type="entry name" value="DAO_C_sf"/>
</dbReference>
<reference evidence="8" key="1">
    <citation type="submission" date="2015-09" db="EMBL/GenBank/DDBJ databases">
        <title>Draft Genome Sequences of Two Novel Amoeba-resistant Intranuclear Bacteria, Candidatus Berkiella cookevillensis and Candidatus Berkiella aquae.</title>
        <authorList>
            <person name="Mehari Y.T."/>
            <person name="Arivett B.A."/>
            <person name="Farone A.L."/>
            <person name="Gunderson J.H."/>
            <person name="Farone M.B."/>
        </authorList>
    </citation>
    <scope>NUCLEOTIDE SEQUENCE [LARGE SCALE GENOMIC DNA]</scope>
    <source>
        <strain evidence="8">CC99</strain>
    </source>
</reference>
<dbReference type="AlphaFoldDB" id="A0A0Q9YL35"/>
<dbReference type="PANTHER" id="PTHR11985:SF15">
    <property type="entry name" value="GLYCEROL-3-PHOSPHATE DEHYDROGENASE, MITOCHONDRIAL"/>
    <property type="match status" value="1"/>
</dbReference>
<dbReference type="Pfam" id="PF16901">
    <property type="entry name" value="DAO_C"/>
    <property type="match status" value="1"/>
</dbReference>
<dbReference type="Gene3D" id="6.10.250.1890">
    <property type="match status" value="1"/>
</dbReference>
<dbReference type="Gene3D" id="3.50.50.60">
    <property type="entry name" value="FAD/NAD(P)-binding domain"/>
    <property type="match status" value="1"/>
</dbReference>
<feature type="domain" description="FAD dependent oxidoreductase" evidence="6">
    <location>
        <begin position="4"/>
        <end position="331"/>
    </location>
</feature>
<accession>A0A0Q9YL35</accession>
<evidence type="ECO:0000256" key="5">
    <source>
        <dbReference type="ARBA" id="ARBA00023002"/>
    </source>
</evidence>
<organism evidence="8">
    <name type="scientific">Candidatus Berkiella cookevillensis</name>
    <dbReference type="NCBI Taxonomy" id="437022"/>
    <lineage>
        <taxon>Bacteria</taxon>
        <taxon>Pseudomonadati</taxon>
        <taxon>Pseudomonadota</taxon>
        <taxon>Gammaproteobacteria</taxon>
        <taxon>Candidatus Berkiellales</taxon>
        <taxon>Candidatus Berkiellaceae</taxon>
        <taxon>Candidatus Berkiella</taxon>
    </lineage>
</organism>
<reference evidence="9" key="2">
    <citation type="journal article" date="2016" name="Genome Announc.">
        <title>Draft Genome Sequences of Two Novel Amoeba-Resistant Intranuclear Bacteria, 'Candidatus Berkiella cookevillensis' and 'Candidatus Berkiella aquae'.</title>
        <authorList>
            <person name="Mehari Y.T."/>
            <person name="Arivett B.A."/>
            <person name="Farone A.L."/>
            <person name="Gunderson J.H."/>
            <person name="Farone M.B."/>
        </authorList>
    </citation>
    <scope>NUCLEOTIDE SEQUENCE</scope>
    <source>
        <strain evidence="9">CC99</strain>
    </source>
</reference>
<dbReference type="NCBIfam" id="NF009906">
    <property type="entry name" value="PRK13369.1"/>
    <property type="match status" value="1"/>
</dbReference>
<comment type="similarity">
    <text evidence="2">Belongs to the FAD-dependent glycerol-3-phosphate dehydrogenase family.</text>
</comment>
<keyword evidence="10" id="KW-1185">Reference proteome</keyword>
<dbReference type="InterPro" id="IPR000447">
    <property type="entry name" value="G3P_DH_FAD-dep"/>
</dbReference>
<comment type="caution">
    <text evidence="8">The sequence shown here is derived from an EMBL/GenBank/DDBJ whole genome shotgun (WGS) entry which is preliminary data.</text>
</comment>
<dbReference type="Gene3D" id="3.30.9.10">
    <property type="entry name" value="D-Amino Acid Oxidase, subunit A, domain 2"/>
    <property type="match status" value="1"/>
</dbReference>
<dbReference type="OrthoDB" id="9766796at2"/>
<dbReference type="EMBL" id="LKHV01000013">
    <property type="protein sequence ID" value="KRG17662.1"/>
    <property type="molecule type" value="Genomic_DNA"/>
</dbReference>
<dbReference type="EC" id="1.1.5.3" evidence="8 9"/>
<gene>
    <name evidence="8" type="primary">glpD</name>
    <name evidence="9" type="ORF">CC99x_003970</name>
    <name evidence="8" type="ORF">CC99x_02121</name>
</gene>
<dbReference type="Gene3D" id="1.10.8.870">
    <property type="entry name" value="Alpha-glycerophosphate oxidase, cap domain"/>
    <property type="match status" value="1"/>
</dbReference>
<dbReference type="GO" id="GO:0046168">
    <property type="term" value="P:glycerol-3-phosphate catabolic process"/>
    <property type="evidence" value="ECO:0007669"/>
    <property type="project" value="TreeGrafter"/>
</dbReference>
<dbReference type="PANTHER" id="PTHR11985">
    <property type="entry name" value="GLYCEROL-3-PHOSPHATE DEHYDROGENASE"/>
    <property type="match status" value="1"/>
</dbReference>
<feature type="domain" description="Alpha-glycerophosphate oxidase C-terminal" evidence="7">
    <location>
        <begin position="390"/>
        <end position="495"/>
    </location>
</feature>
<dbReference type="PRINTS" id="PR01001">
    <property type="entry name" value="FADG3PDH"/>
</dbReference>
<dbReference type="EMBL" id="LKHV02000001">
    <property type="protein sequence ID" value="MCS5708056.1"/>
    <property type="molecule type" value="Genomic_DNA"/>
</dbReference>
<keyword evidence="3" id="KW-0285">Flavoprotein</keyword>
<evidence type="ECO:0000313" key="9">
    <source>
        <dbReference type="EMBL" id="MCS5708056.1"/>
    </source>
</evidence>
<dbReference type="NCBIfam" id="NF008899">
    <property type="entry name" value="PRK12266.1"/>
    <property type="match status" value="1"/>
</dbReference>
<dbReference type="Proteomes" id="UP000051494">
    <property type="component" value="Unassembled WGS sequence"/>
</dbReference>
<evidence type="ECO:0000256" key="4">
    <source>
        <dbReference type="ARBA" id="ARBA00022827"/>
    </source>
</evidence>
<dbReference type="RefSeq" id="WP_057625223.1">
    <property type="nucleotide sequence ID" value="NZ_LKHV02000001.1"/>
</dbReference>
<dbReference type="STRING" id="437022.CC99x_02121"/>
<evidence type="ECO:0000259" key="6">
    <source>
        <dbReference type="Pfam" id="PF01266"/>
    </source>
</evidence>
<keyword evidence="4" id="KW-0274">FAD</keyword>
<sequence length="505" mass="57468">MIYDIAIIGGGINGVGTALEAVSRGLSVILCEQDDLASGTSSKSSKLIHGGLRYLEHSAFGLVKESLQEREVLLHTAGHMVEPIPFIIPYEKGLRSDWLIRLGLYCYDFLNINSQLKKSKTLHFDDSNEVSQNMNPIKRSIKKAFQYSDCTVDDARLVILVAKLASQLGAKIMTRSKCVDIQCDGNQNWNLYIRNMRDPSCPLTSIKAKVLVNASGPWIKDTLDKIIKLPSNYQVKKVKGSHIIVPKLYEQKQAYLLQHRDGRVVFTIPYLKQYTIIGTTDIAFEDEPQTANITTEEIEYLCKVVNQYFHHPLKEKQIIATWAGVRALWDNGSVNPSQISRDCKIDTQLNSIQHPPLINIYGGKLTTYRSLSEKLINQLATFFPQLKKSCSKELILPGSMPYNTFDNFFASAQKLYGFVPTTILLRLARNYGYNINIILKDYQQFTDLGEDFGHGLTQKEVEFLIQNEWAETCEDILWRRTKLGLIYNNVQIKHLDEWLKAHKII</sequence>
<dbReference type="InterPro" id="IPR036188">
    <property type="entry name" value="FAD/NAD-bd_sf"/>
</dbReference>
<evidence type="ECO:0000256" key="1">
    <source>
        <dbReference type="ARBA" id="ARBA00001974"/>
    </source>
</evidence>
<evidence type="ECO:0000259" key="7">
    <source>
        <dbReference type="Pfam" id="PF16901"/>
    </source>
</evidence>
<evidence type="ECO:0000313" key="8">
    <source>
        <dbReference type="EMBL" id="KRG17662.1"/>
    </source>
</evidence>
<name>A0A0Q9YL35_9GAMM</name>
<dbReference type="Pfam" id="PF01266">
    <property type="entry name" value="DAO"/>
    <property type="match status" value="1"/>
</dbReference>
<comment type="cofactor">
    <cofactor evidence="1">
        <name>FAD</name>
        <dbReference type="ChEBI" id="CHEBI:57692"/>
    </cofactor>
</comment>
<evidence type="ECO:0000313" key="10">
    <source>
        <dbReference type="Proteomes" id="UP000051494"/>
    </source>
</evidence>
<dbReference type="SUPFAM" id="SSF51905">
    <property type="entry name" value="FAD/NAD(P)-binding domain"/>
    <property type="match status" value="1"/>
</dbReference>
<proteinExistence type="inferred from homology"/>